<protein>
    <submittedName>
        <fullName evidence="2">Uncharacterized protein</fullName>
    </submittedName>
</protein>
<accession>A0A2K3KUT4</accession>
<reference evidence="2 3" key="2">
    <citation type="journal article" date="2017" name="Front. Plant Sci.">
        <title>Gene Classification and Mining of Molecular Markers Useful in Red Clover (Trifolium pratense) Breeding.</title>
        <authorList>
            <person name="Istvanek J."/>
            <person name="Dluhosova J."/>
            <person name="Dluhos P."/>
            <person name="Patkova L."/>
            <person name="Nedelnik J."/>
            <person name="Repkova J."/>
        </authorList>
    </citation>
    <scope>NUCLEOTIDE SEQUENCE [LARGE SCALE GENOMIC DNA]</scope>
    <source>
        <strain evidence="3">cv. Tatra</strain>
        <tissue evidence="2">Young leaves</tissue>
    </source>
</reference>
<evidence type="ECO:0000313" key="2">
    <source>
        <dbReference type="EMBL" id="PNX70042.1"/>
    </source>
</evidence>
<comment type="caution">
    <text evidence="2">The sequence shown here is derived from an EMBL/GenBank/DDBJ whole genome shotgun (WGS) entry which is preliminary data.</text>
</comment>
<reference evidence="2 3" key="1">
    <citation type="journal article" date="2014" name="Am. J. Bot.">
        <title>Genome assembly and annotation for red clover (Trifolium pratense; Fabaceae).</title>
        <authorList>
            <person name="Istvanek J."/>
            <person name="Jaros M."/>
            <person name="Krenek A."/>
            <person name="Repkova J."/>
        </authorList>
    </citation>
    <scope>NUCLEOTIDE SEQUENCE [LARGE SCALE GENOMIC DNA]</scope>
    <source>
        <strain evidence="3">cv. Tatra</strain>
        <tissue evidence="2">Young leaves</tissue>
    </source>
</reference>
<gene>
    <name evidence="2" type="ORF">L195_g064700</name>
</gene>
<organism evidence="2 3">
    <name type="scientific">Trifolium pratense</name>
    <name type="common">Red clover</name>
    <dbReference type="NCBI Taxonomy" id="57577"/>
    <lineage>
        <taxon>Eukaryota</taxon>
        <taxon>Viridiplantae</taxon>
        <taxon>Streptophyta</taxon>
        <taxon>Embryophyta</taxon>
        <taxon>Tracheophyta</taxon>
        <taxon>Spermatophyta</taxon>
        <taxon>Magnoliopsida</taxon>
        <taxon>eudicotyledons</taxon>
        <taxon>Gunneridae</taxon>
        <taxon>Pentapetalae</taxon>
        <taxon>rosids</taxon>
        <taxon>fabids</taxon>
        <taxon>Fabales</taxon>
        <taxon>Fabaceae</taxon>
        <taxon>Papilionoideae</taxon>
        <taxon>50 kb inversion clade</taxon>
        <taxon>NPAAA clade</taxon>
        <taxon>Hologalegina</taxon>
        <taxon>IRL clade</taxon>
        <taxon>Trifolieae</taxon>
        <taxon>Trifolium</taxon>
    </lineage>
</organism>
<evidence type="ECO:0000313" key="3">
    <source>
        <dbReference type="Proteomes" id="UP000236291"/>
    </source>
</evidence>
<keyword evidence="1" id="KW-1133">Transmembrane helix</keyword>
<sequence length="60" mass="6388">MVVITNPNNRNWSSSPVQIVSVVVVIVSVVVGDVVHLSRQAAIRSDRSLMAAVKAIFVTG</sequence>
<dbReference type="EMBL" id="ASHM01263468">
    <property type="protein sequence ID" value="PNX70042.1"/>
    <property type="molecule type" value="Genomic_DNA"/>
</dbReference>
<keyword evidence="1" id="KW-0812">Transmembrane</keyword>
<proteinExistence type="predicted"/>
<dbReference type="AlphaFoldDB" id="A0A2K3KUT4"/>
<name>A0A2K3KUT4_TRIPR</name>
<dbReference type="Proteomes" id="UP000236291">
    <property type="component" value="Unassembled WGS sequence"/>
</dbReference>
<keyword evidence="1" id="KW-0472">Membrane</keyword>
<evidence type="ECO:0000256" key="1">
    <source>
        <dbReference type="SAM" id="Phobius"/>
    </source>
</evidence>
<feature type="transmembrane region" description="Helical" evidence="1">
    <location>
        <begin position="17"/>
        <end position="37"/>
    </location>
</feature>